<proteinExistence type="predicted"/>
<organism evidence="1 2">
    <name type="scientific">Staphylococcus petrasii</name>
    <dbReference type="NCBI Taxonomy" id="1276936"/>
    <lineage>
        <taxon>Bacteria</taxon>
        <taxon>Bacillati</taxon>
        <taxon>Bacillota</taxon>
        <taxon>Bacilli</taxon>
        <taxon>Bacillales</taxon>
        <taxon>Staphylococcaceae</taxon>
        <taxon>Staphylococcus</taxon>
    </lineage>
</organism>
<dbReference type="AlphaFoldDB" id="A0A380G1K1"/>
<evidence type="ECO:0000313" key="1">
    <source>
        <dbReference type="EMBL" id="SUM44632.1"/>
    </source>
</evidence>
<sequence length="54" mass="6334">MITKEDVMQKLNCREMYAQKVMEYAHGDQDKLETLILQKLAERHVREAVIEIGS</sequence>
<dbReference type="RefSeq" id="WP_167849375.1">
    <property type="nucleotide sequence ID" value="NZ_PPQT01000025.1"/>
</dbReference>
<name>A0A380G1K1_9STAP</name>
<reference evidence="1 2" key="1">
    <citation type="submission" date="2018-06" db="EMBL/GenBank/DDBJ databases">
        <authorList>
            <consortium name="Pathogen Informatics"/>
            <person name="Doyle S."/>
        </authorList>
    </citation>
    <scope>NUCLEOTIDE SEQUENCE [LARGE SCALE GENOMIC DNA]</scope>
    <source>
        <strain evidence="1 2">NCTC13830</strain>
    </source>
</reference>
<dbReference type="Proteomes" id="UP000254047">
    <property type="component" value="Unassembled WGS sequence"/>
</dbReference>
<accession>A0A380G1K1</accession>
<protein>
    <submittedName>
        <fullName evidence="1">Phage protein</fullName>
    </submittedName>
</protein>
<evidence type="ECO:0000313" key="2">
    <source>
        <dbReference type="Proteomes" id="UP000254047"/>
    </source>
</evidence>
<gene>
    <name evidence="1" type="ORF">NCTC13830_02040</name>
</gene>
<dbReference type="EMBL" id="UHDO01000001">
    <property type="protein sequence ID" value="SUM44632.1"/>
    <property type="molecule type" value="Genomic_DNA"/>
</dbReference>